<name>A0AAU9KRR1_9STRA</name>
<proteinExistence type="predicted"/>
<feature type="compositionally biased region" description="Basic and acidic residues" evidence="1">
    <location>
        <begin position="335"/>
        <end position="344"/>
    </location>
</feature>
<gene>
    <name evidence="2" type="ORF">PBS003_LOCUS1678</name>
</gene>
<dbReference type="EMBL" id="CAKKTJ010000114">
    <property type="protein sequence ID" value="CAH0474837.1"/>
    <property type="molecule type" value="Genomic_DNA"/>
</dbReference>
<organism evidence="2 3">
    <name type="scientific">Peronospora belbahrii</name>
    <dbReference type="NCBI Taxonomy" id="622444"/>
    <lineage>
        <taxon>Eukaryota</taxon>
        <taxon>Sar</taxon>
        <taxon>Stramenopiles</taxon>
        <taxon>Oomycota</taxon>
        <taxon>Peronosporomycetes</taxon>
        <taxon>Peronosporales</taxon>
        <taxon>Peronosporaceae</taxon>
        <taxon>Peronospora</taxon>
    </lineage>
</organism>
<evidence type="ECO:0000313" key="2">
    <source>
        <dbReference type="EMBL" id="CAH0474837.1"/>
    </source>
</evidence>
<reference evidence="2" key="1">
    <citation type="submission" date="2021-11" db="EMBL/GenBank/DDBJ databases">
        <authorList>
            <person name="Islam A."/>
            <person name="Islam S."/>
            <person name="Flora M.S."/>
            <person name="Rahman M."/>
            <person name="Ziaur R.M."/>
            <person name="Epstein J.H."/>
            <person name="Hassan M."/>
            <person name="Klassen M."/>
            <person name="Woodard K."/>
            <person name="Webb A."/>
            <person name="Webby R.J."/>
            <person name="El Zowalaty M.E."/>
        </authorList>
    </citation>
    <scope>NUCLEOTIDE SEQUENCE</scope>
    <source>
        <strain evidence="2">Pbs3</strain>
    </source>
</reference>
<protein>
    <recommendedName>
        <fullName evidence="4">Reverse transcriptase domain-containing protein</fullName>
    </recommendedName>
</protein>
<dbReference type="Proteomes" id="UP001160483">
    <property type="component" value="Unassembled WGS sequence"/>
</dbReference>
<accession>A0AAU9KRR1</accession>
<dbReference type="AlphaFoldDB" id="A0AAU9KRR1"/>
<evidence type="ECO:0008006" key="4">
    <source>
        <dbReference type="Google" id="ProtNLM"/>
    </source>
</evidence>
<evidence type="ECO:0000256" key="1">
    <source>
        <dbReference type="SAM" id="MobiDB-lite"/>
    </source>
</evidence>
<evidence type="ECO:0000313" key="3">
    <source>
        <dbReference type="Proteomes" id="UP001160483"/>
    </source>
</evidence>
<sequence length="399" mass="45031">MRSFTVHNHLSRLWKRSLSRYVRNGIPTTPWTIGQFPVANGIQGNCEGLGDAYAAVSVSCHRFFSTRICSRTTNAKTVSMMLAHLQRVREESTLNADASRAIVLLDFREAYDTVDRDFIVEAVRLFGFSENFLALIQRLHTNTTARYSVNGELSSLRTSRCRPLQYKRRHIFPGSHFPENTQKPIYIRGLSTTLTLFLQQASLLRSAMDIVLEFGRLSGLQMQTTKSQIIFLNTAIRQLTYQGIAVVAPSTTTRYLGYQVGTGKLRSINSSLCFKKAQRRLLTATRASTTLEHRILILNAIVLPGILFTAVVFEPQLGAHTAGSSLQTIPVDEVQQDRSRETQSRPRPPLFPVRQAALASFRSQSPSKPSGYYTRYWHLLGRRKFSLQRGCPGLRMVQT</sequence>
<feature type="region of interest" description="Disordered" evidence="1">
    <location>
        <begin position="328"/>
        <end position="349"/>
    </location>
</feature>
<comment type="caution">
    <text evidence="2">The sequence shown here is derived from an EMBL/GenBank/DDBJ whole genome shotgun (WGS) entry which is preliminary data.</text>
</comment>